<evidence type="ECO:0000256" key="1">
    <source>
        <dbReference type="SAM" id="SignalP"/>
    </source>
</evidence>
<name>A0A444ZN40_ARAHY</name>
<accession>A0A444ZN40</accession>
<keyword evidence="1" id="KW-0732">Signal</keyword>
<evidence type="ECO:0000313" key="2">
    <source>
        <dbReference type="EMBL" id="RYR15607.1"/>
    </source>
</evidence>
<dbReference type="PANTHER" id="PTHR45523:SF2">
    <property type="entry name" value="OS02G0470600 PROTEIN"/>
    <property type="match status" value="1"/>
</dbReference>
<keyword evidence="3" id="KW-1185">Reference proteome</keyword>
<feature type="signal peptide" evidence="1">
    <location>
        <begin position="1"/>
        <end position="18"/>
    </location>
</feature>
<dbReference type="AlphaFoldDB" id="A0A444ZN40"/>
<comment type="caution">
    <text evidence="2">The sequence shown here is derived from an EMBL/GenBank/DDBJ whole genome shotgun (WGS) entry which is preliminary data.</text>
</comment>
<dbReference type="PANTHER" id="PTHR45523">
    <property type="entry name" value="TETRATRICOPEPTIDE REPEAT (TPR)-CONTAINING PROTEIN-RELATED"/>
    <property type="match status" value="1"/>
</dbReference>
<dbReference type="Proteomes" id="UP000289738">
    <property type="component" value="Chromosome B04"/>
</dbReference>
<sequence length="147" mass="16454">MICIAFLLSIICSYPVCASGFLKIKVPHPSYPSTCISIQVPNLCIHFSPERFCRIMELLSILPRLWKYVISLRLIVYTPNLLLGVGIGNSVATWQTCFLVLSGSYLYVFETAESQSCQRYLRAWIIGSGNGEDRIAPLPVLSSSFKK</sequence>
<gene>
    <name evidence="2" type="ORF">Ahy_B04g072461</name>
</gene>
<reference evidence="2 3" key="1">
    <citation type="submission" date="2019-01" db="EMBL/GenBank/DDBJ databases">
        <title>Sequencing of cultivated peanut Arachis hypogaea provides insights into genome evolution and oil improvement.</title>
        <authorList>
            <person name="Chen X."/>
        </authorList>
    </citation>
    <scope>NUCLEOTIDE SEQUENCE [LARGE SCALE GENOMIC DNA]</scope>
    <source>
        <strain evidence="3">cv. Fuhuasheng</strain>
        <tissue evidence="2">Leaves</tissue>
    </source>
</reference>
<dbReference type="EMBL" id="SDMP01000014">
    <property type="protein sequence ID" value="RYR15607.1"/>
    <property type="molecule type" value="Genomic_DNA"/>
</dbReference>
<proteinExistence type="predicted"/>
<evidence type="ECO:0000313" key="3">
    <source>
        <dbReference type="Proteomes" id="UP000289738"/>
    </source>
</evidence>
<organism evidence="2 3">
    <name type="scientific">Arachis hypogaea</name>
    <name type="common">Peanut</name>
    <dbReference type="NCBI Taxonomy" id="3818"/>
    <lineage>
        <taxon>Eukaryota</taxon>
        <taxon>Viridiplantae</taxon>
        <taxon>Streptophyta</taxon>
        <taxon>Embryophyta</taxon>
        <taxon>Tracheophyta</taxon>
        <taxon>Spermatophyta</taxon>
        <taxon>Magnoliopsida</taxon>
        <taxon>eudicotyledons</taxon>
        <taxon>Gunneridae</taxon>
        <taxon>Pentapetalae</taxon>
        <taxon>rosids</taxon>
        <taxon>fabids</taxon>
        <taxon>Fabales</taxon>
        <taxon>Fabaceae</taxon>
        <taxon>Papilionoideae</taxon>
        <taxon>50 kb inversion clade</taxon>
        <taxon>dalbergioids sensu lato</taxon>
        <taxon>Dalbergieae</taxon>
        <taxon>Pterocarpus clade</taxon>
        <taxon>Arachis</taxon>
    </lineage>
</organism>
<feature type="chain" id="PRO_5019219722" evidence="1">
    <location>
        <begin position="19"/>
        <end position="147"/>
    </location>
</feature>
<dbReference type="STRING" id="3818.A0A444ZN40"/>
<protein>
    <submittedName>
        <fullName evidence="2">Uncharacterized protein</fullName>
    </submittedName>
</protein>